<dbReference type="AlphaFoldDB" id="A0A1I4CKC5"/>
<feature type="transmembrane region" description="Helical" evidence="1">
    <location>
        <begin position="93"/>
        <end position="113"/>
    </location>
</feature>
<protein>
    <submittedName>
        <fullName evidence="2">Uncharacterized protein</fullName>
    </submittedName>
</protein>
<keyword evidence="3" id="KW-1185">Reference proteome</keyword>
<dbReference type="RefSeq" id="WP_139201728.1">
    <property type="nucleotide sequence ID" value="NZ_FOSR01000007.1"/>
</dbReference>
<organism evidence="2 3">
    <name type="scientific">Rhodanobacter glycinis</name>
    <dbReference type="NCBI Taxonomy" id="582702"/>
    <lineage>
        <taxon>Bacteria</taxon>
        <taxon>Pseudomonadati</taxon>
        <taxon>Pseudomonadota</taxon>
        <taxon>Gammaproteobacteria</taxon>
        <taxon>Lysobacterales</taxon>
        <taxon>Rhodanobacteraceae</taxon>
        <taxon>Rhodanobacter</taxon>
    </lineage>
</organism>
<evidence type="ECO:0000256" key="1">
    <source>
        <dbReference type="SAM" id="Phobius"/>
    </source>
</evidence>
<reference evidence="3" key="1">
    <citation type="submission" date="2016-10" db="EMBL/GenBank/DDBJ databases">
        <authorList>
            <person name="Varghese N."/>
            <person name="Submissions S."/>
        </authorList>
    </citation>
    <scope>NUCLEOTIDE SEQUENCE [LARGE SCALE GENOMIC DNA]</scope>
    <source>
        <strain evidence="3">MO64</strain>
    </source>
</reference>
<keyword evidence="1" id="KW-0472">Membrane</keyword>
<evidence type="ECO:0000313" key="2">
    <source>
        <dbReference type="EMBL" id="SFK81193.1"/>
    </source>
</evidence>
<keyword evidence="1" id="KW-1133">Transmembrane helix</keyword>
<gene>
    <name evidence="2" type="ORF">SAMN05192579_10729</name>
</gene>
<feature type="transmembrane region" description="Helical" evidence="1">
    <location>
        <begin position="53"/>
        <end position="72"/>
    </location>
</feature>
<feature type="transmembrane region" description="Helical" evidence="1">
    <location>
        <begin position="149"/>
        <end position="170"/>
    </location>
</feature>
<keyword evidence="1" id="KW-0812">Transmembrane</keyword>
<dbReference type="Proteomes" id="UP000198725">
    <property type="component" value="Unassembled WGS sequence"/>
</dbReference>
<dbReference type="EMBL" id="FOSR01000007">
    <property type="protein sequence ID" value="SFK81193.1"/>
    <property type="molecule type" value="Genomic_DNA"/>
</dbReference>
<proteinExistence type="predicted"/>
<feature type="transmembrane region" description="Helical" evidence="1">
    <location>
        <begin position="182"/>
        <end position="201"/>
    </location>
</feature>
<accession>A0A1I4CKC5</accession>
<evidence type="ECO:0000313" key="3">
    <source>
        <dbReference type="Proteomes" id="UP000198725"/>
    </source>
</evidence>
<feature type="transmembrane region" description="Helical" evidence="1">
    <location>
        <begin position="26"/>
        <end position="47"/>
    </location>
</feature>
<name>A0A1I4CKC5_9GAMM</name>
<feature type="transmembrane region" description="Helical" evidence="1">
    <location>
        <begin position="125"/>
        <end position="142"/>
    </location>
</feature>
<sequence>MHDPMSSRLDELERLTRDYARYSRSAGGLASVLGGAFALLAYLAGGLLPLTPALRIVLVMLPLAWVLARQWLMRRYYQRYGRVEEQAPLSVRVTHRLCVVTVVGVAIWVTYAVTSQPRPLNAGDYGYLALVWLLAPVVWFWLRSPLDFIVGTFLFCQAAVTCAGFTYPVLGTSAAAANPPMALMTVMFPLVAVVFIVAGVVEHRHFLALRERMARLRDGATA</sequence>